<feature type="transmembrane region" description="Helical" evidence="1">
    <location>
        <begin position="207"/>
        <end position="225"/>
    </location>
</feature>
<evidence type="ECO:0000256" key="1">
    <source>
        <dbReference type="SAM" id="Phobius"/>
    </source>
</evidence>
<feature type="transmembrane region" description="Helical" evidence="1">
    <location>
        <begin position="237"/>
        <end position="258"/>
    </location>
</feature>
<dbReference type="EMBL" id="FQXK01000003">
    <property type="protein sequence ID" value="SHH05324.1"/>
    <property type="molecule type" value="Genomic_DNA"/>
</dbReference>
<dbReference type="Pfam" id="PF01757">
    <property type="entry name" value="Acyl_transf_3"/>
    <property type="match status" value="1"/>
</dbReference>
<feature type="domain" description="Acyltransferase 3" evidence="2">
    <location>
        <begin position="19"/>
        <end position="351"/>
    </location>
</feature>
<keyword evidence="1" id="KW-0472">Membrane</keyword>
<keyword evidence="3" id="KW-0012">Acyltransferase</keyword>
<accession>A0A1M5PTV7</accession>
<organism evidence="3 4">
    <name type="scientific">Butyrivibrio fibrisolvens DSM 3071</name>
    <dbReference type="NCBI Taxonomy" id="1121131"/>
    <lineage>
        <taxon>Bacteria</taxon>
        <taxon>Bacillati</taxon>
        <taxon>Bacillota</taxon>
        <taxon>Clostridia</taxon>
        <taxon>Lachnospirales</taxon>
        <taxon>Lachnospiraceae</taxon>
        <taxon>Butyrivibrio</taxon>
    </lineage>
</organism>
<dbReference type="PANTHER" id="PTHR36927:SF1">
    <property type="entry name" value="MDO-LIKE PROTEIN"/>
    <property type="match status" value="1"/>
</dbReference>
<feature type="transmembrane region" description="Helical" evidence="1">
    <location>
        <begin position="61"/>
        <end position="82"/>
    </location>
</feature>
<feature type="transmembrane region" description="Helical" evidence="1">
    <location>
        <begin position="140"/>
        <end position="166"/>
    </location>
</feature>
<gene>
    <name evidence="3" type="ORF">SAMN02745229_00098</name>
</gene>
<feature type="transmembrane region" description="Helical" evidence="1">
    <location>
        <begin position="264"/>
        <end position="286"/>
    </location>
</feature>
<dbReference type="Proteomes" id="UP000184278">
    <property type="component" value="Unassembled WGS sequence"/>
</dbReference>
<sequence length="372" mass="42776">MIKKNVKIFSKGGRNMRKAYLDNIRWITVVLVVIYHVIYIFNGVTQHGIIGPFSEHQPQDTYQYIVYPWFMLLLFVVSGMSARYELVKRTEKEFIRVRTRKYLVPSTIGLLVFGWVLGYYNMLMSGAFDSMGNVPGPIIFLIMVVSGSGPLWYIQMLWLFSLILVLIRKIEKDRFYNICGKANLLILILLVIPVYGAAQILNTPIIVVYRFGNYGLGFLIGYFVLSHDEVMDRLGKNWLLLSILALASCVAFVILYIGQSYPDHVVLDTIMCNVYAWFGTLGILAFMKRWGNSTNSFSKWMCQKSWGLYVFHYLMIAVSGWYLHTLCPSLAPIIVYLLVAIAAFAGSYLLYEIMSRIPFIRWCVLGIKKEKI</sequence>
<keyword evidence="3" id="KW-0808">Transferase</keyword>
<feature type="transmembrane region" description="Helical" evidence="1">
    <location>
        <begin position="330"/>
        <end position="351"/>
    </location>
</feature>
<reference evidence="4" key="1">
    <citation type="submission" date="2016-11" db="EMBL/GenBank/DDBJ databases">
        <authorList>
            <person name="Varghese N."/>
            <person name="Submissions S."/>
        </authorList>
    </citation>
    <scope>NUCLEOTIDE SEQUENCE [LARGE SCALE GENOMIC DNA]</scope>
    <source>
        <strain evidence="4">DSM 3071</strain>
    </source>
</reference>
<evidence type="ECO:0000313" key="3">
    <source>
        <dbReference type="EMBL" id="SHH05324.1"/>
    </source>
</evidence>
<proteinExistence type="predicted"/>
<dbReference type="AlphaFoldDB" id="A0A1M5PTV7"/>
<feature type="transmembrane region" description="Helical" evidence="1">
    <location>
        <begin position="102"/>
        <end position="120"/>
    </location>
</feature>
<dbReference type="InterPro" id="IPR002656">
    <property type="entry name" value="Acyl_transf_3_dom"/>
</dbReference>
<feature type="transmembrane region" description="Helical" evidence="1">
    <location>
        <begin position="20"/>
        <end position="41"/>
    </location>
</feature>
<dbReference type="GO" id="GO:0016787">
    <property type="term" value="F:hydrolase activity"/>
    <property type="evidence" value="ECO:0007669"/>
    <property type="project" value="UniProtKB-KW"/>
</dbReference>
<evidence type="ECO:0000259" key="2">
    <source>
        <dbReference type="Pfam" id="PF01757"/>
    </source>
</evidence>
<name>A0A1M5PTV7_BUTFI</name>
<keyword evidence="1" id="KW-0812">Transmembrane</keyword>
<feature type="transmembrane region" description="Helical" evidence="1">
    <location>
        <begin position="178"/>
        <end position="201"/>
    </location>
</feature>
<dbReference type="PANTHER" id="PTHR36927">
    <property type="entry name" value="BLR4337 PROTEIN"/>
    <property type="match status" value="1"/>
</dbReference>
<keyword evidence="3" id="KW-0378">Hydrolase</keyword>
<keyword evidence="4" id="KW-1185">Reference proteome</keyword>
<dbReference type="STRING" id="1121131.SAMN02745229_00098"/>
<dbReference type="GO" id="GO:0016747">
    <property type="term" value="F:acyltransferase activity, transferring groups other than amino-acyl groups"/>
    <property type="evidence" value="ECO:0007669"/>
    <property type="project" value="InterPro"/>
</dbReference>
<evidence type="ECO:0000313" key="4">
    <source>
        <dbReference type="Proteomes" id="UP000184278"/>
    </source>
</evidence>
<keyword evidence="1" id="KW-1133">Transmembrane helix</keyword>
<feature type="transmembrane region" description="Helical" evidence="1">
    <location>
        <begin position="306"/>
        <end position="324"/>
    </location>
</feature>
<dbReference type="InterPro" id="IPR050623">
    <property type="entry name" value="Glucan_succinyl_AcylTrfase"/>
</dbReference>
<protein>
    <submittedName>
        <fullName evidence="3">Peptidoglycan/LPS O-acetylase OafA/YrhL, contains acyltransferase and SGNH-hydrolase domains</fullName>
    </submittedName>
</protein>